<reference evidence="2" key="1">
    <citation type="journal article" date="2019" name="Sci. Rep.">
        <title>Draft genome of Tanacetum cinerariifolium, the natural source of mosquito coil.</title>
        <authorList>
            <person name="Yamashiro T."/>
            <person name="Shiraishi A."/>
            <person name="Satake H."/>
            <person name="Nakayama K."/>
        </authorList>
    </citation>
    <scope>NUCLEOTIDE SEQUENCE</scope>
</reference>
<feature type="non-terminal residue" evidence="2">
    <location>
        <position position="156"/>
    </location>
</feature>
<dbReference type="EMBL" id="BKCJ010006913">
    <property type="protein sequence ID" value="GEU74588.1"/>
    <property type="molecule type" value="Genomic_DNA"/>
</dbReference>
<dbReference type="AlphaFoldDB" id="A0A6L2MKR3"/>
<evidence type="ECO:0000256" key="1">
    <source>
        <dbReference type="SAM" id="MobiDB-lite"/>
    </source>
</evidence>
<gene>
    <name evidence="2" type="ORF">Tci_046566</name>
</gene>
<name>A0A6L2MKR3_TANCI</name>
<protein>
    <submittedName>
        <fullName evidence="2">Zinc knuckle CX2CX4HX4C</fullName>
    </submittedName>
</protein>
<comment type="caution">
    <text evidence="2">The sequence shown here is derived from an EMBL/GenBank/DDBJ whole genome shotgun (WGS) entry which is preliminary data.</text>
</comment>
<feature type="region of interest" description="Disordered" evidence="1">
    <location>
        <begin position="1"/>
        <end position="24"/>
    </location>
</feature>
<proteinExistence type="predicted"/>
<evidence type="ECO:0000313" key="2">
    <source>
        <dbReference type="EMBL" id="GEU74588.1"/>
    </source>
</evidence>
<sequence length="156" mass="16559">MESRKMMETKGSNGATCDGSPKVSNFSPLVSPSTTINMPRELNSIDVAATFGVPLTTVGDLHKLINDIKAGKHDELLSEMTNDDHDSINLNVDESTIPSGPIIQSVDINTKSTSYSGAAGASAKHQPKVNSNFRTLVAGPIINGVNISIPRKIVEK</sequence>
<organism evidence="2">
    <name type="scientific">Tanacetum cinerariifolium</name>
    <name type="common">Dalmatian daisy</name>
    <name type="synonym">Chrysanthemum cinerariifolium</name>
    <dbReference type="NCBI Taxonomy" id="118510"/>
    <lineage>
        <taxon>Eukaryota</taxon>
        <taxon>Viridiplantae</taxon>
        <taxon>Streptophyta</taxon>
        <taxon>Embryophyta</taxon>
        <taxon>Tracheophyta</taxon>
        <taxon>Spermatophyta</taxon>
        <taxon>Magnoliopsida</taxon>
        <taxon>eudicotyledons</taxon>
        <taxon>Gunneridae</taxon>
        <taxon>Pentapetalae</taxon>
        <taxon>asterids</taxon>
        <taxon>campanulids</taxon>
        <taxon>Asterales</taxon>
        <taxon>Asteraceae</taxon>
        <taxon>Asteroideae</taxon>
        <taxon>Anthemideae</taxon>
        <taxon>Anthemidinae</taxon>
        <taxon>Tanacetum</taxon>
    </lineage>
</organism>
<accession>A0A6L2MKR3</accession>